<sequence>MKSRSLYRTAPAIGVTMTVSGLAAAVTYFLVCYARGLLENSLSFGWVLIGTVTSILPGAIIAMPLGFLVTILWVRGRPSQNAVWLGLGYGLFLIVPVAFSEPWTSVGSQAPPGRVNGGYITSFLVQLGTYPLAAWATYKAAPWFNKG</sequence>
<accession>B1X2Z9</accession>
<name>B1X2Z9_CROS5</name>
<dbReference type="EMBL" id="CP000807">
    <property type="protein sequence ID" value="ACB54510.1"/>
    <property type="molecule type" value="Genomic_DNA"/>
</dbReference>
<dbReference type="KEGG" id="cyt:cce_5164"/>
<organism evidence="2 3">
    <name type="scientific">Crocosphaera subtropica (strain ATCC 51142 / BH68)</name>
    <name type="common">Cyanothece sp. (strain ATCC 51142)</name>
    <dbReference type="NCBI Taxonomy" id="43989"/>
    <lineage>
        <taxon>Bacteria</taxon>
        <taxon>Bacillati</taxon>
        <taxon>Cyanobacteriota</taxon>
        <taxon>Cyanophyceae</taxon>
        <taxon>Oscillatoriophycideae</taxon>
        <taxon>Chroococcales</taxon>
        <taxon>Aphanothecaceae</taxon>
        <taxon>Crocosphaera</taxon>
        <taxon>Crocosphaera subtropica</taxon>
    </lineage>
</organism>
<feature type="transmembrane region" description="Helical" evidence="1">
    <location>
        <begin position="43"/>
        <end position="74"/>
    </location>
</feature>
<dbReference type="OrthoDB" id="9880214at2"/>
<feature type="transmembrane region" description="Helical" evidence="1">
    <location>
        <begin position="119"/>
        <end position="138"/>
    </location>
</feature>
<feature type="transmembrane region" description="Helical" evidence="1">
    <location>
        <begin position="81"/>
        <end position="99"/>
    </location>
</feature>
<reference evidence="2 3" key="1">
    <citation type="journal article" date="2008" name="Proc. Natl. Acad. Sci. U.S.A.">
        <title>The genome of Cyanothece 51142, a unicellular diazotrophic cyanobacterium important in the marine nitrogen cycle.</title>
        <authorList>
            <person name="Welsh E.A."/>
            <person name="Liberton M."/>
            <person name="Stoeckel J."/>
            <person name="Loh T."/>
            <person name="Elvitigala T."/>
            <person name="Wang C."/>
            <person name="Wollam A."/>
            <person name="Fulton R.S."/>
            <person name="Clifton S.W."/>
            <person name="Jacobs J.M."/>
            <person name="Aurora R."/>
            <person name="Ghosh B.K."/>
            <person name="Sherman L.A."/>
            <person name="Smith R.D."/>
            <person name="Wilson R.K."/>
            <person name="Pakrasi H.B."/>
        </authorList>
    </citation>
    <scope>NUCLEOTIDE SEQUENCE [LARGE SCALE GENOMIC DNA]</scope>
    <source>
        <strain evidence="3">ATCC 51142 / BH68</strain>
    </source>
</reference>
<dbReference type="Proteomes" id="UP000001203">
    <property type="component" value="Chromosome linear"/>
</dbReference>
<evidence type="ECO:0000256" key="1">
    <source>
        <dbReference type="SAM" id="Phobius"/>
    </source>
</evidence>
<keyword evidence="1" id="KW-0472">Membrane</keyword>
<protein>
    <submittedName>
        <fullName evidence="2">Uncharacterized protein</fullName>
    </submittedName>
</protein>
<evidence type="ECO:0000313" key="2">
    <source>
        <dbReference type="EMBL" id="ACB54510.1"/>
    </source>
</evidence>
<keyword evidence="1" id="KW-0812">Transmembrane</keyword>
<gene>
    <name evidence="2" type="ordered locus">cce_5164</name>
</gene>
<dbReference type="AlphaFoldDB" id="B1X2Z9"/>
<feature type="transmembrane region" description="Helical" evidence="1">
    <location>
        <begin position="12"/>
        <end position="31"/>
    </location>
</feature>
<dbReference type="HOGENOM" id="CLU_1764981_0_0_3"/>
<dbReference type="STRING" id="43989.cce_5164"/>
<keyword evidence="1" id="KW-1133">Transmembrane helix</keyword>
<proteinExistence type="predicted"/>
<evidence type="ECO:0000313" key="3">
    <source>
        <dbReference type="Proteomes" id="UP000001203"/>
    </source>
</evidence>
<keyword evidence="3" id="KW-1185">Reference proteome</keyword>
<dbReference type="RefSeq" id="WP_012362661.1">
    <property type="nucleotide sequence ID" value="NC_010547.1"/>
</dbReference>